<keyword evidence="2" id="KW-1185">Reference proteome</keyword>
<reference evidence="1" key="2">
    <citation type="submission" date="2018-03" db="EMBL/GenBank/DDBJ databases">
        <title>The Triticum urartu genome reveals the dynamic nature of wheat genome evolution.</title>
        <authorList>
            <person name="Ling H."/>
            <person name="Ma B."/>
            <person name="Shi X."/>
            <person name="Liu H."/>
            <person name="Dong L."/>
            <person name="Sun H."/>
            <person name="Cao Y."/>
            <person name="Gao Q."/>
            <person name="Zheng S."/>
            <person name="Li Y."/>
            <person name="Yu Y."/>
            <person name="Du H."/>
            <person name="Qi M."/>
            <person name="Li Y."/>
            <person name="Yu H."/>
            <person name="Cui Y."/>
            <person name="Wang N."/>
            <person name="Chen C."/>
            <person name="Wu H."/>
            <person name="Zhao Y."/>
            <person name="Zhang J."/>
            <person name="Li Y."/>
            <person name="Zhou W."/>
            <person name="Zhang B."/>
            <person name="Hu W."/>
            <person name="Eijk M."/>
            <person name="Tang J."/>
            <person name="Witsenboer H."/>
            <person name="Zhao S."/>
            <person name="Li Z."/>
            <person name="Zhang A."/>
            <person name="Wang D."/>
            <person name="Liang C."/>
        </authorList>
    </citation>
    <scope>NUCLEOTIDE SEQUENCE [LARGE SCALE GENOMIC DNA]</scope>
    <source>
        <strain evidence="1">cv. G1812</strain>
    </source>
</reference>
<dbReference type="Proteomes" id="UP000015106">
    <property type="component" value="Chromosome 7"/>
</dbReference>
<protein>
    <submittedName>
        <fullName evidence="1">Uncharacterized protein</fullName>
    </submittedName>
</protein>
<evidence type="ECO:0000313" key="1">
    <source>
        <dbReference type="EnsemblPlants" id="TuG1812G0700002541.01.T01"/>
    </source>
</evidence>
<organism evidence="1 2">
    <name type="scientific">Triticum urartu</name>
    <name type="common">Red wild einkorn</name>
    <name type="synonym">Crithodium urartu</name>
    <dbReference type="NCBI Taxonomy" id="4572"/>
    <lineage>
        <taxon>Eukaryota</taxon>
        <taxon>Viridiplantae</taxon>
        <taxon>Streptophyta</taxon>
        <taxon>Embryophyta</taxon>
        <taxon>Tracheophyta</taxon>
        <taxon>Spermatophyta</taxon>
        <taxon>Magnoliopsida</taxon>
        <taxon>Liliopsida</taxon>
        <taxon>Poales</taxon>
        <taxon>Poaceae</taxon>
        <taxon>BOP clade</taxon>
        <taxon>Pooideae</taxon>
        <taxon>Triticodae</taxon>
        <taxon>Triticeae</taxon>
        <taxon>Triticinae</taxon>
        <taxon>Triticum</taxon>
    </lineage>
</organism>
<proteinExistence type="predicted"/>
<dbReference type="AlphaFoldDB" id="A0A8R7V1S9"/>
<name>A0A8R7V1S9_TRIUA</name>
<reference evidence="1" key="3">
    <citation type="submission" date="2022-06" db="UniProtKB">
        <authorList>
            <consortium name="EnsemblPlants"/>
        </authorList>
    </citation>
    <scope>IDENTIFICATION</scope>
</reference>
<dbReference type="EnsemblPlants" id="TuG1812G0700002541.01.T01">
    <property type="protein sequence ID" value="TuG1812G0700002541.01.T01"/>
    <property type="gene ID" value="TuG1812G0700002541.01"/>
</dbReference>
<accession>A0A8R7V1S9</accession>
<dbReference type="Gramene" id="TuG1812G0700002541.01.T01">
    <property type="protein sequence ID" value="TuG1812G0700002541.01.T01"/>
    <property type="gene ID" value="TuG1812G0700002541.01"/>
</dbReference>
<evidence type="ECO:0000313" key="2">
    <source>
        <dbReference type="Proteomes" id="UP000015106"/>
    </source>
</evidence>
<reference evidence="2" key="1">
    <citation type="journal article" date="2013" name="Nature">
        <title>Draft genome of the wheat A-genome progenitor Triticum urartu.</title>
        <authorList>
            <person name="Ling H.Q."/>
            <person name="Zhao S."/>
            <person name="Liu D."/>
            <person name="Wang J."/>
            <person name="Sun H."/>
            <person name="Zhang C."/>
            <person name="Fan H."/>
            <person name="Li D."/>
            <person name="Dong L."/>
            <person name="Tao Y."/>
            <person name="Gao C."/>
            <person name="Wu H."/>
            <person name="Li Y."/>
            <person name="Cui Y."/>
            <person name="Guo X."/>
            <person name="Zheng S."/>
            <person name="Wang B."/>
            <person name="Yu K."/>
            <person name="Liang Q."/>
            <person name="Yang W."/>
            <person name="Lou X."/>
            <person name="Chen J."/>
            <person name="Feng M."/>
            <person name="Jian J."/>
            <person name="Zhang X."/>
            <person name="Luo G."/>
            <person name="Jiang Y."/>
            <person name="Liu J."/>
            <person name="Wang Z."/>
            <person name="Sha Y."/>
            <person name="Zhang B."/>
            <person name="Wu H."/>
            <person name="Tang D."/>
            <person name="Shen Q."/>
            <person name="Xue P."/>
            <person name="Zou S."/>
            <person name="Wang X."/>
            <person name="Liu X."/>
            <person name="Wang F."/>
            <person name="Yang Y."/>
            <person name="An X."/>
            <person name="Dong Z."/>
            <person name="Zhang K."/>
            <person name="Zhang X."/>
            <person name="Luo M.C."/>
            <person name="Dvorak J."/>
            <person name="Tong Y."/>
            <person name="Wang J."/>
            <person name="Yang H."/>
            <person name="Li Z."/>
            <person name="Wang D."/>
            <person name="Zhang A."/>
            <person name="Wang J."/>
        </authorList>
    </citation>
    <scope>NUCLEOTIDE SEQUENCE</scope>
    <source>
        <strain evidence="2">cv. G1812</strain>
    </source>
</reference>
<sequence>MRSLSFVAAQILSSLHHPPHLNNHSFEDRNGAPRPKPVQPWLMATMVCSVANHGNGSRAQEASSMAPITSSNTLMCPSQRWFTSFPSLIYTALLRM</sequence>